<keyword evidence="2" id="KW-0732">Signal</keyword>
<proteinExistence type="predicted"/>
<feature type="region of interest" description="Disordered" evidence="1">
    <location>
        <begin position="22"/>
        <end position="81"/>
    </location>
</feature>
<feature type="signal peptide" evidence="2">
    <location>
        <begin position="1"/>
        <end position="18"/>
    </location>
</feature>
<feature type="compositionally biased region" description="Basic and acidic residues" evidence="1">
    <location>
        <begin position="144"/>
        <end position="159"/>
    </location>
</feature>
<evidence type="ECO:0000256" key="1">
    <source>
        <dbReference type="SAM" id="MobiDB-lite"/>
    </source>
</evidence>
<feature type="chain" id="PRO_5039539034" description="Lipoprotein" evidence="2">
    <location>
        <begin position="19"/>
        <end position="209"/>
    </location>
</feature>
<comment type="caution">
    <text evidence="3">The sequence shown here is derived from an EMBL/GenBank/DDBJ whole genome shotgun (WGS) entry which is preliminary data.</text>
</comment>
<feature type="compositionally biased region" description="Low complexity" evidence="1">
    <location>
        <begin position="56"/>
        <end position="70"/>
    </location>
</feature>
<gene>
    <name evidence="3" type="ORF">GKJPGBOP_07115</name>
</gene>
<accession>A0A401WDK3</accession>
<name>A0A401WDK3_STREY</name>
<evidence type="ECO:0000313" key="4">
    <source>
        <dbReference type="Proteomes" id="UP000286746"/>
    </source>
</evidence>
<protein>
    <recommendedName>
        <fullName evidence="5">Lipoprotein</fullName>
    </recommendedName>
</protein>
<sequence>MRRLIAVPTALLALTVAACGGSGPDDTAASPAASGSGPGASPTKTLKGGPDGGGSAHPSEPGGSPSGVPGQPLDCGALPDAMGEGLTARLFSGPGAGPAAGCAEARSVMAEFFRKADADQPSLTVRGWECQYEAGPTGTWLSSCRKDGGRQQMHTEEAGRSSSPDAPGESPGDPGQSELPGGPEVPQGPGLPGGGEESQTSIRLPRMHV</sequence>
<feature type="region of interest" description="Disordered" evidence="1">
    <location>
        <begin position="136"/>
        <end position="209"/>
    </location>
</feature>
<feature type="compositionally biased region" description="Low complexity" evidence="1">
    <location>
        <begin position="22"/>
        <end position="43"/>
    </location>
</feature>
<dbReference type="Proteomes" id="UP000286746">
    <property type="component" value="Unassembled WGS sequence"/>
</dbReference>
<dbReference type="PROSITE" id="PS51257">
    <property type="entry name" value="PROKAR_LIPOPROTEIN"/>
    <property type="match status" value="1"/>
</dbReference>
<evidence type="ECO:0000256" key="2">
    <source>
        <dbReference type="SAM" id="SignalP"/>
    </source>
</evidence>
<reference evidence="3 4" key="1">
    <citation type="submission" date="2018-11" db="EMBL/GenBank/DDBJ databases">
        <title>Whole genome sequence of Streptomyces paromomycinus NBRC 15454(T).</title>
        <authorList>
            <person name="Komaki H."/>
            <person name="Tamura T."/>
        </authorList>
    </citation>
    <scope>NUCLEOTIDE SEQUENCE [LARGE SCALE GENOMIC DNA]</scope>
    <source>
        <strain evidence="3 4">NBRC 15454</strain>
    </source>
</reference>
<dbReference type="AlphaFoldDB" id="A0A401WDK3"/>
<organism evidence="3 4">
    <name type="scientific">Streptomyces paromomycinus</name>
    <name type="common">Streptomyces rimosus subsp. paromomycinus</name>
    <dbReference type="NCBI Taxonomy" id="92743"/>
    <lineage>
        <taxon>Bacteria</taxon>
        <taxon>Bacillati</taxon>
        <taxon>Actinomycetota</taxon>
        <taxon>Actinomycetes</taxon>
        <taxon>Kitasatosporales</taxon>
        <taxon>Streptomycetaceae</taxon>
        <taxon>Streptomyces</taxon>
    </lineage>
</organism>
<evidence type="ECO:0000313" key="3">
    <source>
        <dbReference type="EMBL" id="GCD47349.1"/>
    </source>
</evidence>
<keyword evidence="4" id="KW-1185">Reference proteome</keyword>
<dbReference type="EMBL" id="BHZD01000001">
    <property type="protein sequence ID" value="GCD47349.1"/>
    <property type="molecule type" value="Genomic_DNA"/>
</dbReference>
<evidence type="ECO:0008006" key="5">
    <source>
        <dbReference type="Google" id="ProtNLM"/>
    </source>
</evidence>
<dbReference type="RefSeq" id="WP_174857265.1">
    <property type="nucleotide sequence ID" value="NZ_BHZD01000001.1"/>
</dbReference>
<feature type="compositionally biased region" description="Low complexity" evidence="1">
    <location>
        <begin position="178"/>
        <end position="188"/>
    </location>
</feature>